<dbReference type="PANTHER" id="PTHR35008">
    <property type="entry name" value="BLL4482 PROTEIN-RELATED"/>
    <property type="match status" value="1"/>
</dbReference>
<evidence type="ECO:0000256" key="2">
    <source>
        <dbReference type="ARBA" id="ARBA00022723"/>
    </source>
</evidence>
<dbReference type="AlphaFoldDB" id="A0A317MR17"/>
<evidence type="ECO:0000256" key="1">
    <source>
        <dbReference type="ARBA" id="ARBA00022617"/>
    </source>
</evidence>
<name>A0A317MR17_9GAMM</name>
<dbReference type="Pfam" id="PF13442">
    <property type="entry name" value="Cytochrome_CBB3"/>
    <property type="match status" value="1"/>
</dbReference>
<gene>
    <name evidence="8" type="ORF">C7443_112126</name>
</gene>
<feature type="domain" description="Cytochrome c" evidence="7">
    <location>
        <begin position="181"/>
        <end position="275"/>
    </location>
</feature>
<dbReference type="Pfam" id="PF21342">
    <property type="entry name" value="SoxA-TsdA_cyt-c"/>
    <property type="match status" value="1"/>
</dbReference>
<dbReference type="GO" id="GO:0046872">
    <property type="term" value="F:metal ion binding"/>
    <property type="evidence" value="ECO:0007669"/>
    <property type="project" value="UniProtKB-KW"/>
</dbReference>
<dbReference type="GO" id="GO:0009055">
    <property type="term" value="F:electron transfer activity"/>
    <property type="evidence" value="ECO:0007669"/>
    <property type="project" value="InterPro"/>
</dbReference>
<comment type="caution">
    <text evidence="8">The sequence shown here is derived from an EMBL/GenBank/DDBJ whole genome shotgun (WGS) entry which is preliminary data.</text>
</comment>
<keyword evidence="2 4" id="KW-0479">Metal-binding</keyword>
<feature type="region of interest" description="Disordered" evidence="5">
    <location>
        <begin position="32"/>
        <end position="58"/>
    </location>
</feature>
<feature type="chain" id="PRO_5016307054" evidence="6">
    <location>
        <begin position="34"/>
        <end position="297"/>
    </location>
</feature>
<keyword evidence="1 4" id="KW-0349">Heme</keyword>
<evidence type="ECO:0000256" key="6">
    <source>
        <dbReference type="SAM" id="SignalP"/>
    </source>
</evidence>
<evidence type="ECO:0000313" key="9">
    <source>
        <dbReference type="Proteomes" id="UP000246569"/>
    </source>
</evidence>
<sequence>MTLLTALPIRALRKPALALATVTLLLAVTPAPADDSAAPKPTPVPMVAPRDATIPGGPEGELIQYGRRLLTDTKRLLPDKVGSSMNCTSCHLGEGKVAYGSPFVGISHRFPQYNPRAGRDVTLQERVNGCMQRSMNGTPLASDSHEMKAIIAYMEWLSKDVPSHGQVEGMGIGDVNKKLTPDPVNGQRVYVAQCASCHGANGEGMKDAAGETIFPPLWGEHAFNIGAGMARLFKAATFVKQNMPIGIRLDGRLGQGQVLSDQEALDVAAYFTQQPRPDFAGKDRDWPKGGKPKDARY</sequence>
<reference evidence="8 9" key="1">
    <citation type="submission" date="2018-05" db="EMBL/GenBank/DDBJ databases">
        <title>Genomic Encyclopedia of Type Strains, Phase IV (KMG-IV): sequencing the most valuable type-strain genomes for metagenomic binning, comparative biology and taxonomic classification.</title>
        <authorList>
            <person name="Goeker M."/>
        </authorList>
    </citation>
    <scope>NUCLEOTIDE SEQUENCE [LARGE SCALE GENOMIC DNA]</scope>
    <source>
        <strain evidence="8 9">DSM 23606</strain>
    </source>
</reference>
<evidence type="ECO:0000256" key="5">
    <source>
        <dbReference type="SAM" id="MobiDB-lite"/>
    </source>
</evidence>
<dbReference type="RefSeq" id="WP_170123671.1">
    <property type="nucleotide sequence ID" value="NZ_QGTJ01000012.1"/>
</dbReference>
<dbReference type="PROSITE" id="PS51007">
    <property type="entry name" value="CYTC"/>
    <property type="match status" value="1"/>
</dbReference>
<protein>
    <submittedName>
        <fullName evidence="8">Thiosulfate dehydrogenase</fullName>
    </submittedName>
</protein>
<dbReference type="GO" id="GO:0020037">
    <property type="term" value="F:heme binding"/>
    <property type="evidence" value="ECO:0007669"/>
    <property type="project" value="InterPro"/>
</dbReference>
<evidence type="ECO:0000256" key="4">
    <source>
        <dbReference type="PROSITE-ProRule" id="PRU00433"/>
    </source>
</evidence>
<evidence type="ECO:0000256" key="3">
    <source>
        <dbReference type="ARBA" id="ARBA00023004"/>
    </source>
</evidence>
<evidence type="ECO:0000313" key="8">
    <source>
        <dbReference type="EMBL" id="PWV59126.1"/>
    </source>
</evidence>
<dbReference type="Gene3D" id="1.10.760.10">
    <property type="entry name" value="Cytochrome c-like domain"/>
    <property type="match status" value="2"/>
</dbReference>
<proteinExistence type="predicted"/>
<feature type="region of interest" description="Disordered" evidence="5">
    <location>
        <begin position="275"/>
        <end position="297"/>
    </location>
</feature>
<organism evidence="8 9">
    <name type="scientific">Plasticicumulans acidivorans</name>
    <dbReference type="NCBI Taxonomy" id="886464"/>
    <lineage>
        <taxon>Bacteria</taxon>
        <taxon>Pseudomonadati</taxon>
        <taxon>Pseudomonadota</taxon>
        <taxon>Gammaproteobacteria</taxon>
        <taxon>Candidatus Competibacteraceae</taxon>
        <taxon>Plasticicumulans</taxon>
    </lineage>
</organism>
<feature type="compositionally biased region" description="Basic and acidic residues" evidence="5">
    <location>
        <begin position="279"/>
        <end position="297"/>
    </location>
</feature>
<accession>A0A317MR17</accession>
<keyword evidence="3 4" id="KW-0408">Iron</keyword>
<dbReference type="Proteomes" id="UP000246569">
    <property type="component" value="Unassembled WGS sequence"/>
</dbReference>
<dbReference type="InterPro" id="IPR009056">
    <property type="entry name" value="Cyt_c-like_dom"/>
</dbReference>
<dbReference type="InterPro" id="IPR051459">
    <property type="entry name" value="Cytochrome_c-type_DH"/>
</dbReference>
<keyword evidence="6" id="KW-0732">Signal</keyword>
<dbReference type="EMBL" id="QGTJ01000012">
    <property type="protein sequence ID" value="PWV59126.1"/>
    <property type="molecule type" value="Genomic_DNA"/>
</dbReference>
<dbReference type="SUPFAM" id="SSF46626">
    <property type="entry name" value="Cytochrome c"/>
    <property type="match status" value="2"/>
</dbReference>
<keyword evidence="9" id="KW-1185">Reference proteome</keyword>
<feature type="signal peptide" evidence="6">
    <location>
        <begin position="1"/>
        <end position="33"/>
    </location>
</feature>
<dbReference type="InterPro" id="IPR036909">
    <property type="entry name" value="Cyt_c-like_dom_sf"/>
</dbReference>
<evidence type="ECO:0000259" key="7">
    <source>
        <dbReference type="PROSITE" id="PS51007"/>
    </source>
</evidence>
<dbReference type="PANTHER" id="PTHR35008:SF9">
    <property type="entry name" value="CYTOCHROME C DOMAIN-CONTAINING PROTEIN"/>
    <property type="match status" value="1"/>
</dbReference>